<organism evidence="6 7">
    <name type="scientific">Calderihabitans maritimus</name>
    <dbReference type="NCBI Taxonomy" id="1246530"/>
    <lineage>
        <taxon>Bacteria</taxon>
        <taxon>Bacillati</taxon>
        <taxon>Bacillota</taxon>
        <taxon>Clostridia</taxon>
        <taxon>Neomoorellales</taxon>
        <taxon>Calderihabitantaceae</taxon>
        <taxon>Calderihabitans</taxon>
    </lineage>
</organism>
<dbReference type="PROSITE" id="PS50043">
    <property type="entry name" value="HTH_LUXR_2"/>
    <property type="match status" value="1"/>
</dbReference>
<feature type="transmembrane region" description="Helical" evidence="4">
    <location>
        <begin position="157"/>
        <end position="174"/>
    </location>
</feature>
<sequence>MKSKCLSIKTFWPLAATLGCVYGCAITFPVFGPALKASVKDSSFVPLSINGLLFLSLGLIPKPGTVLKWERHSNYYLVLAALGVVLSSLWFLLPSPLRFVTTGLLGMALARIVVFWSQSFLTRIPATSRGCVLGFSLFLAYLALYLFTVTIPVLNSALAPGLSSLLVLGSAFFLKFPGRPSSDRALLDQKKTTQGMSRPIPRINKWRLYAVIFGIYITAGITYAGVYPRFEPYAEIERFYNVLPFMATVFLAGMLADAAGRKLLLYLGLASLGVSFTFFATVKGIPGYFLTQTALQSGWAFLDLFVWVILADLAAASNQTEQFHHGLSAMLLGVLLGSLVSLLLVNLTVSPAFLTVVAHIPLFMVVAFLWAIPETLSRQPSSPDINCVDISLLECFHSLTPRELEVTRLLLQGKTNKELCQELSISPNTVKTHLRNIFRKTGFPNRDHMIREVEKLLAKRN</sequence>
<feature type="transmembrane region" description="Helical" evidence="4">
    <location>
        <begin position="130"/>
        <end position="151"/>
    </location>
</feature>
<feature type="transmembrane region" description="Helical" evidence="4">
    <location>
        <begin position="99"/>
        <end position="118"/>
    </location>
</feature>
<dbReference type="SMART" id="SM00421">
    <property type="entry name" value="HTH_LUXR"/>
    <property type="match status" value="1"/>
</dbReference>
<dbReference type="InterPro" id="IPR000792">
    <property type="entry name" value="Tscrpt_reg_LuxR_C"/>
</dbReference>
<dbReference type="Proteomes" id="UP000197032">
    <property type="component" value="Unassembled WGS sequence"/>
</dbReference>
<dbReference type="CDD" id="cd06170">
    <property type="entry name" value="LuxR_C_like"/>
    <property type="match status" value="1"/>
</dbReference>
<dbReference type="PANTHER" id="PTHR44688:SF16">
    <property type="entry name" value="DNA-BINDING TRANSCRIPTIONAL ACTIVATOR DEVR_DOSR"/>
    <property type="match status" value="1"/>
</dbReference>
<dbReference type="InterPro" id="IPR036388">
    <property type="entry name" value="WH-like_DNA-bd_sf"/>
</dbReference>
<feature type="transmembrane region" description="Helical" evidence="4">
    <location>
        <begin position="73"/>
        <end position="93"/>
    </location>
</feature>
<dbReference type="PANTHER" id="PTHR44688">
    <property type="entry name" value="DNA-BINDING TRANSCRIPTIONAL ACTIVATOR DEVR_DOSR"/>
    <property type="match status" value="1"/>
</dbReference>
<dbReference type="Gene3D" id="1.20.1250.20">
    <property type="entry name" value="MFS general substrate transporter like domains"/>
    <property type="match status" value="1"/>
</dbReference>
<keyword evidence="4" id="KW-1133">Transmembrane helix</keyword>
<dbReference type="GO" id="GO:0006355">
    <property type="term" value="P:regulation of DNA-templated transcription"/>
    <property type="evidence" value="ECO:0007669"/>
    <property type="project" value="InterPro"/>
</dbReference>
<keyword evidence="7" id="KW-1185">Reference proteome</keyword>
<protein>
    <submittedName>
        <fullName evidence="6">LuxR family transcriptional regulator</fullName>
    </submittedName>
</protein>
<evidence type="ECO:0000313" key="6">
    <source>
        <dbReference type="EMBL" id="GAW93278.1"/>
    </source>
</evidence>
<evidence type="ECO:0000259" key="5">
    <source>
        <dbReference type="PROSITE" id="PS50043"/>
    </source>
</evidence>
<accession>A0A1Z5HV45</accession>
<evidence type="ECO:0000256" key="3">
    <source>
        <dbReference type="ARBA" id="ARBA00023163"/>
    </source>
</evidence>
<evidence type="ECO:0000256" key="1">
    <source>
        <dbReference type="ARBA" id="ARBA00023015"/>
    </source>
</evidence>
<feature type="transmembrane region" description="Helical" evidence="4">
    <location>
        <begin position="206"/>
        <end position="227"/>
    </location>
</feature>
<name>A0A1Z5HV45_9FIRM</name>
<feature type="transmembrane region" description="Helical" evidence="4">
    <location>
        <begin position="12"/>
        <end position="31"/>
    </location>
</feature>
<keyword evidence="3" id="KW-0804">Transcription</keyword>
<keyword evidence="4" id="KW-0812">Transmembrane</keyword>
<dbReference type="PRINTS" id="PR00038">
    <property type="entry name" value="HTHLUXR"/>
</dbReference>
<feature type="transmembrane region" description="Helical" evidence="4">
    <location>
        <begin position="351"/>
        <end position="372"/>
    </location>
</feature>
<keyword evidence="4" id="KW-0472">Membrane</keyword>
<feature type="transmembrane region" description="Helical" evidence="4">
    <location>
        <begin position="263"/>
        <end position="282"/>
    </location>
</feature>
<feature type="transmembrane region" description="Helical" evidence="4">
    <location>
        <begin position="239"/>
        <end position="256"/>
    </location>
</feature>
<evidence type="ECO:0000256" key="4">
    <source>
        <dbReference type="SAM" id="Phobius"/>
    </source>
</evidence>
<feature type="domain" description="HTH luxR-type" evidence="5">
    <location>
        <begin position="392"/>
        <end position="457"/>
    </location>
</feature>
<dbReference type="EMBL" id="BDGJ01000125">
    <property type="protein sequence ID" value="GAW93278.1"/>
    <property type="molecule type" value="Genomic_DNA"/>
</dbReference>
<dbReference type="InterPro" id="IPR016032">
    <property type="entry name" value="Sig_transdc_resp-reg_C-effctor"/>
</dbReference>
<dbReference type="PROSITE" id="PS51257">
    <property type="entry name" value="PROKAR_LIPOPROTEIN"/>
    <property type="match status" value="1"/>
</dbReference>
<feature type="transmembrane region" description="Helical" evidence="4">
    <location>
        <begin position="327"/>
        <end position="345"/>
    </location>
</feature>
<gene>
    <name evidence="6" type="ORF">KKC1_24170</name>
</gene>
<keyword evidence="1" id="KW-0805">Transcription regulation</keyword>
<feature type="transmembrane region" description="Helical" evidence="4">
    <location>
        <begin position="294"/>
        <end position="315"/>
    </location>
</feature>
<dbReference type="Pfam" id="PF00196">
    <property type="entry name" value="GerE"/>
    <property type="match status" value="1"/>
</dbReference>
<dbReference type="SUPFAM" id="SSF46894">
    <property type="entry name" value="C-terminal effector domain of the bipartite response regulators"/>
    <property type="match status" value="1"/>
</dbReference>
<dbReference type="AlphaFoldDB" id="A0A1Z5HV45"/>
<dbReference type="GO" id="GO:0003677">
    <property type="term" value="F:DNA binding"/>
    <property type="evidence" value="ECO:0007669"/>
    <property type="project" value="UniProtKB-KW"/>
</dbReference>
<evidence type="ECO:0000256" key="2">
    <source>
        <dbReference type="ARBA" id="ARBA00023125"/>
    </source>
</evidence>
<reference evidence="7" key="1">
    <citation type="journal article" date="2017" name="Appl. Environ. Microbiol.">
        <title>Genomic Analysis of Calderihabitans maritimus KKC1, a Thermophilic, Hydrogenogenic, Carboxydotrophic Bacterium Isolated from Marine Sediment.</title>
        <authorList>
            <person name="Omae K."/>
            <person name="Yoneda Y."/>
            <person name="Fukuyama Y."/>
            <person name="Yoshida T."/>
            <person name="Sako Y."/>
        </authorList>
    </citation>
    <scope>NUCLEOTIDE SEQUENCE [LARGE SCALE GENOMIC DNA]</scope>
    <source>
        <strain evidence="7">KKC1</strain>
    </source>
</reference>
<keyword evidence="2" id="KW-0238">DNA-binding</keyword>
<dbReference type="Gene3D" id="1.10.10.10">
    <property type="entry name" value="Winged helix-like DNA-binding domain superfamily/Winged helix DNA-binding domain"/>
    <property type="match status" value="1"/>
</dbReference>
<evidence type="ECO:0000313" key="7">
    <source>
        <dbReference type="Proteomes" id="UP000197032"/>
    </source>
</evidence>
<dbReference type="InterPro" id="IPR036259">
    <property type="entry name" value="MFS_trans_sf"/>
</dbReference>
<feature type="transmembrane region" description="Helical" evidence="4">
    <location>
        <begin position="43"/>
        <end position="61"/>
    </location>
</feature>
<proteinExistence type="predicted"/>
<comment type="caution">
    <text evidence="6">The sequence shown here is derived from an EMBL/GenBank/DDBJ whole genome shotgun (WGS) entry which is preliminary data.</text>
</comment>
<dbReference type="RefSeq" id="WP_088554448.1">
    <property type="nucleotide sequence ID" value="NZ_BDGJ01000125.1"/>
</dbReference>
<dbReference type="SUPFAM" id="SSF103473">
    <property type="entry name" value="MFS general substrate transporter"/>
    <property type="match status" value="1"/>
</dbReference>